<feature type="transmembrane region" description="Helical" evidence="1">
    <location>
        <begin position="109"/>
        <end position="130"/>
    </location>
</feature>
<keyword evidence="1" id="KW-0812">Transmembrane</keyword>
<feature type="transmembrane region" description="Helical" evidence="1">
    <location>
        <begin position="34"/>
        <end position="56"/>
    </location>
</feature>
<accession>A0A930XXY3</accession>
<keyword evidence="3" id="KW-1185">Reference proteome</keyword>
<evidence type="ECO:0000256" key="1">
    <source>
        <dbReference type="SAM" id="Phobius"/>
    </source>
</evidence>
<feature type="transmembrane region" description="Helical" evidence="1">
    <location>
        <begin position="77"/>
        <end position="97"/>
    </location>
</feature>
<comment type="caution">
    <text evidence="2">The sequence shown here is derived from an EMBL/GenBank/DDBJ whole genome shotgun (WGS) entry which is preliminary data.</text>
</comment>
<organism evidence="2 3">
    <name type="scientific">Candidatus Amphirhobacter heronislandensis</name>
    <dbReference type="NCBI Taxonomy" id="1732024"/>
    <lineage>
        <taxon>Bacteria</taxon>
        <taxon>Pseudomonadati</taxon>
        <taxon>Pseudomonadota</taxon>
        <taxon>Gammaproteobacteria</taxon>
        <taxon>Candidatus Tethybacterales</taxon>
        <taxon>Candidatus Tethybacteraceae</taxon>
        <taxon>Candidatus Amphirhobacter</taxon>
    </lineage>
</organism>
<dbReference type="EMBL" id="JADHEI010000033">
    <property type="protein sequence ID" value="MBF2735323.1"/>
    <property type="molecule type" value="Genomic_DNA"/>
</dbReference>
<reference evidence="2" key="1">
    <citation type="submission" date="2020-10" db="EMBL/GenBank/DDBJ databases">
        <title>An improved Amphimedon queenslandica hologenome assembly reveals how three proteobacterial symbionts can extend the metabolic phenotypic of their marine sponge host.</title>
        <authorList>
            <person name="Degnan B."/>
            <person name="Degnan S."/>
            <person name="Xiang X."/>
        </authorList>
    </citation>
    <scope>NUCLEOTIDE SEQUENCE</scope>
    <source>
        <strain evidence="2">AqS2</strain>
    </source>
</reference>
<dbReference type="Proteomes" id="UP000604381">
    <property type="component" value="Unassembled WGS sequence"/>
</dbReference>
<dbReference type="AlphaFoldDB" id="A0A930XXY3"/>
<evidence type="ECO:0000313" key="3">
    <source>
        <dbReference type="Proteomes" id="UP000604381"/>
    </source>
</evidence>
<sequence length="178" mass="20099">MHWIGVLGAGFGKFSGHALPPSVWHDDLLQRLLYYPLQAVRNDWLPYIPLLWYAAWRIQLRQKRQAVPPAARAADRLLVFGALYLVASSILSVQPLSLQPNPPIEIDSRYFFCVIPFFAPLKAMLAYWLWVRSRWAGPTHPPTLSILSTSSATNLLSGPACCCTPPRSTSLTAIRWMR</sequence>
<keyword evidence="1" id="KW-1133">Transmembrane helix</keyword>
<protein>
    <submittedName>
        <fullName evidence="2">Uncharacterized protein</fullName>
    </submittedName>
</protein>
<gene>
    <name evidence="2" type="ORF">ISN26_04460</name>
</gene>
<evidence type="ECO:0000313" key="2">
    <source>
        <dbReference type="EMBL" id="MBF2735323.1"/>
    </source>
</evidence>
<keyword evidence="1" id="KW-0472">Membrane</keyword>
<proteinExistence type="predicted"/>
<name>A0A930XXY3_9GAMM</name>